<evidence type="ECO:0000313" key="2">
    <source>
        <dbReference type="Proteomes" id="UP000479000"/>
    </source>
</evidence>
<accession>A0A6H5FZQ4</accession>
<dbReference type="Proteomes" id="UP000479000">
    <property type="component" value="Unassembled WGS sequence"/>
</dbReference>
<evidence type="ECO:0000313" key="1">
    <source>
        <dbReference type="EMBL" id="CAA9994901.1"/>
    </source>
</evidence>
<feature type="non-terminal residue" evidence="1">
    <location>
        <position position="148"/>
    </location>
</feature>
<sequence>MSENVFYDNLEICSELIADQSGVLDENWDALMPHLLELNFTASPAKQLQIVHQLKEHYLGGKKIRQNPGGVTQVLGAQKVYHFSMQIFGPNQLAYRVSALGRSLLLQWHSRCGQTARRIRLVERLRLPIFLRRSAKASERLWDRRPLQ</sequence>
<gene>
    <name evidence="1" type="ORF">NTEN_LOCUS1717</name>
</gene>
<keyword evidence="2" id="KW-1185">Reference proteome</keyword>
<proteinExistence type="predicted"/>
<name>A0A6H5FZQ4_9HEMI</name>
<dbReference type="AlphaFoldDB" id="A0A6H5FZQ4"/>
<dbReference type="EMBL" id="CADCXU010002799">
    <property type="protein sequence ID" value="CAA9994901.1"/>
    <property type="molecule type" value="Genomic_DNA"/>
</dbReference>
<protein>
    <submittedName>
        <fullName evidence="1">Uncharacterized protein</fullName>
    </submittedName>
</protein>
<reference evidence="1 2" key="1">
    <citation type="submission" date="2020-02" db="EMBL/GenBank/DDBJ databases">
        <authorList>
            <person name="Ferguson B K."/>
        </authorList>
    </citation>
    <scope>NUCLEOTIDE SEQUENCE [LARGE SCALE GENOMIC DNA]</scope>
</reference>
<organism evidence="1 2">
    <name type="scientific">Nesidiocoris tenuis</name>
    <dbReference type="NCBI Taxonomy" id="355587"/>
    <lineage>
        <taxon>Eukaryota</taxon>
        <taxon>Metazoa</taxon>
        <taxon>Ecdysozoa</taxon>
        <taxon>Arthropoda</taxon>
        <taxon>Hexapoda</taxon>
        <taxon>Insecta</taxon>
        <taxon>Pterygota</taxon>
        <taxon>Neoptera</taxon>
        <taxon>Paraneoptera</taxon>
        <taxon>Hemiptera</taxon>
        <taxon>Heteroptera</taxon>
        <taxon>Panheteroptera</taxon>
        <taxon>Cimicomorpha</taxon>
        <taxon>Miridae</taxon>
        <taxon>Dicyphina</taxon>
        <taxon>Nesidiocoris</taxon>
    </lineage>
</organism>